<keyword evidence="1" id="KW-0812">Transmembrane</keyword>
<name>A0ABX0QP54_9BACT</name>
<keyword evidence="3" id="KW-1185">Reference proteome</keyword>
<evidence type="ECO:0000256" key="1">
    <source>
        <dbReference type="SAM" id="Phobius"/>
    </source>
</evidence>
<evidence type="ECO:0000313" key="2">
    <source>
        <dbReference type="EMBL" id="NID12378.1"/>
    </source>
</evidence>
<feature type="transmembrane region" description="Helical" evidence="1">
    <location>
        <begin position="7"/>
        <end position="28"/>
    </location>
</feature>
<evidence type="ECO:0008006" key="4">
    <source>
        <dbReference type="Google" id="ProtNLM"/>
    </source>
</evidence>
<proteinExistence type="predicted"/>
<feature type="transmembrane region" description="Helical" evidence="1">
    <location>
        <begin position="75"/>
        <end position="96"/>
    </location>
</feature>
<reference evidence="2" key="1">
    <citation type="submission" date="2024-05" db="EMBL/GenBank/DDBJ databases">
        <authorList>
            <person name="Jung D.-H."/>
        </authorList>
    </citation>
    <scope>NUCLEOTIDE SEQUENCE</scope>
    <source>
        <strain evidence="2">JA-25</strain>
    </source>
</reference>
<dbReference type="Proteomes" id="UP000606008">
    <property type="component" value="Unassembled WGS sequence"/>
</dbReference>
<sequence>MTVSYRTLVDFGLVILIWLVQLIIYPGFRYCSPSSLAIWHPTYSNLITLIVGPLMLAQVALIGRETYLNASWITVSSAGLVALMWVATAFVSVPIHNAIAAGDTSTATLARLVDTNWIRTIGWTILFILGLISHARTETID</sequence>
<keyword evidence="1" id="KW-1133">Transmembrane helix</keyword>
<accession>A0ABX0QP54</accession>
<gene>
    <name evidence="2" type="ORF">F7231_19560</name>
</gene>
<feature type="transmembrane region" description="Helical" evidence="1">
    <location>
        <begin position="116"/>
        <end position="135"/>
    </location>
</feature>
<feature type="transmembrane region" description="Helical" evidence="1">
    <location>
        <begin position="43"/>
        <end position="63"/>
    </location>
</feature>
<protein>
    <recommendedName>
        <fullName evidence="4">DUF4149 domain-containing protein</fullName>
    </recommendedName>
</protein>
<comment type="caution">
    <text evidence="2">The sequence shown here is derived from an EMBL/GenBank/DDBJ whole genome shotgun (WGS) entry which is preliminary data.</text>
</comment>
<keyword evidence="1" id="KW-0472">Membrane</keyword>
<organism evidence="2 3">
    <name type="scientific">Fibrivirga algicola</name>
    <dbReference type="NCBI Taxonomy" id="2950420"/>
    <lineage>
        <taxon>Bacteria</taxon>
        <taxon>Pseudomonadati</taxon>
        <taxon>Bacteroidota</taxon>
        <taxon>Cytophagia</taxon>
        <taxon>Cytophagales</taxon>
        <taxon>Spirosomataceae</taxon>
        <taxon>Fibrivirga</taxon>
    </lineage>
</organism>
<evidence type="ECO:0000313" key="3">
    <source>
        <dbReference type="Proteomes" id="UP000606008"/>
    </source>
</evidence>
<dbReference type="EMBL" id="WAEL01000007">
    <property type="protein sequence ID" value="NID12378.1"/>
    <property type="molecule type" value="Genomic_DNA"/>
</dbReference>